<feature type="compositionally biased region" description="Basic and acidic residues" evidence="7">
    <location>
        <begin position="374"/>
        <end position="391"/>
    </location>
</feature>
<keyword evidence="6" id="KW-0539">Nucleus</keyword>
<evidence type="ECO:0000256" key="6">
    <source>
        <dbReference type="ARBA" id="ARBA00023242"/>
    </source>
</evidence>
<dbReference type="AlphaFoldDB" id="A0A835CPU5"/>
<dbReference type="GO" id="GO:0004527">
    <property type="term" value="F:exonuclease activity"/>
    <property type="evidence" value="ECO:0007669"/>
    <property type="project" value="UniProtKB-KW"/>
</dbReference>
<protein>
    <recommendedName>
        <fullName evidence="8">Exonuclease domain-containing protein</fullName>
    </recommendedName>
</protein>
<keyword evidence="4" id="KW-0378">Hydrolase</keyword>
<feature type="compositionally biased region" description="Low complexity" evidence="7">
    <location>
        <begin position="402"/>
        <end position="414"/>
    </location>
</feature>
<dbReference type="OrthoDB" id="16516at2759"/>
<dbReference type="SMART" id="SM00479">
    <property type="entry name" value="EXOIII"/>
    <property type="match status" value="1"/>
</dbReference>
<evidence type="ECO:0000256" key="2">
    <source>
        <dbReference type="ARBA" id="ARBA00006357"/>
    </source>
</evidence>
<comment type="similarity">
    <text evidence="2">Belongs to the REXO1/REXO3 family.</text>
</comment>
<keyword evidence="5" id="KW-0269">Exonuclease</keyword>
<dbReference type="InterPro" id="IPR013520">
    <property type="entry name" value="Ribonucl_H"/>
</dbReference>
<evidence type="ECO:0000256" key="4">
    <source>
        <dbReference type="ARBA" id="ARBA00022801"/>
    </source>
</evidence>
<evidence type="ECO:0000259" key="8">
    <source>
        <dbReference type="SMART" id="SM00479"/>
    </source>
</evidence>
<evidence type="ECO:0000256" key="7">
    <source>
        <dbReference type="SAM" id="MobiDB-lite"/>
    </source>
</evidence>
<evidence type="ECO:0000313" key="9">
    <source>
        <dbReference type="EMBL" id="KAF7989508.1"/>
    </source>
</evidence>
<dbReference type="EMBL" id="JACMRX010000005">
    <property type="protein sequence ID" value="KAF7989508.1"/>
    <property type="molecule type" value="Genomic_DNA"/>
</dbReference>
<name>A0A835CPU5_APHGI</name>
<dbReference type="PANTHER" id="PTHR12801:SF115">
    <property type="entry name" value="FI18136P1-RELATED"/>
    <property type="match status" value="1"/>
</dbReference>
<feature type="compositionally biased region" description="Polar residues" evidence="7">
    <location>
        <begin position="37"/>
        <end position="54"/>
    </location>
</feature>
<sequence>MLPSSGCFKDVDCPYHDNGGCYRPYCHFKHVRRENSSTAPTLSNQTIEGNKNSETTTTSTTLATTKAITQTEIIQQLVSQAVTKVLSDQGVVVDTNQVSENIVSQVVEGLKPALKTTTTTIGKHSCVPQLITKPPCIYNPTPISELKKRHLLSLPAYNQIRNDNNKSSLKRKQDDDCNNEKTNELVYKPTAIINNDNNIIHDYIPTIKTDSINSSLFDDSNSSDYNNKRKETYCPKNKKRREEYVPKNIKTSLLNNQHLDDTMSIDDYNELKLYDNNIINNTVNITNKLNDNNDDSKLITKEVQNIKKTVINDDEKIINSNDDDVTKEITNNHSDSDKKNKEHHHHHHHKDHKDHHHHHHHSSSSSSNNNSNSNKERHLKEKKSDKKDSRERKHSTDKHKSSSTSSKTTSSSSSSRHKSKSSSHRDSSSSSHRHSKDKSSSSSRDKKSSSKENENHKSSSKNNDKYKSSSSSKSDKDKKSKSHKLSDKKSSKKHHNNSDLSHDDDDDDHNNDKKFINFEDMLISSESENDIEEECLKIFQEYQKIDNKNDNNIDEKKIINIDDLNEVEEIGKKRVAHPSASTNVLRIPGTSQEPKKIQNPQQKMYERWRLLRQAAAEKAAERAANNNDNSNQQVFKIESKNLHTEIQPTEIARMRIAHVPYAKSLALTKKKVIESATKPVEQKTTAQTARGTARVAHVPQTVPELIRPEPLQISTQKFNLNVRQYYVNMMQDICIQIYTNGDDAAQRALREEFGCHERCTALSVYKNSCMLAVHKLRKEVNQNNSGNVPPTTTTTASGMVSHDALITGKTKGSWSVVKNKKIITDFKGTALYCKLKKWIMSEQQLKDWGYPRIHPDGPKGRAKVYVINSRNKTILSKVPNERYCSRCNQSYMVDKHGLAVRQQNCIYHWGRKFTYRGEGKYSCCQQDGTASGCCDAKSHVWDVVDYESLYGYVQTLPKDKDPENQGVYALDCEMCYTSHGLELTRITVIDEDCNVVYETLVKPDNPIIDYNTRFSGITEKNMKGVTTSLRDVQAVLLTMLSEFTIVIGHSLDSDFKALKLIHNTIVDTSFMFPHKNGFPQKRALRNLCSEYLRKIIQNDVDGHDSKEDAVACMELIQWKVKEEAKLL</sequence>
<accession>A0A835CPU5</accession>
<reference evidence="9 10" key="1">
    <citation type="submission" date="2020-08" db="EMBL/GenBank/DDBJ databases">
        <title>Aphidius gifuensis genome sequencing and assembly.</title>
        <authorList>
            <person name="Du Z."/>
        </authorList>
    </citation>
    <scope>NUCLEOTIDE SEQUENCE [LARGE SCALE GENOMIC DNA]</scope>
    <source>
        <strain evidence="9">YNYX2018</strain>
        <tissue evidence="9">Adults</tissue>
    </source>
</reference>
<dbReference type="Pfam" id="PF15870">
    <property type="entry name" value="EloA-BP1"/>
    <property type="match status" value="1"/>
</dbReference>
<keyword evidence="10" id="KW-1185">Reference proteome</keyword>
<feature type="compositionally biased region" description="Basic residues" evidence="7">
    <location>
        <begin position="341"/>
        <end position="362"/>
    </location>
</feature>
<dbReference type="SUPFAM" id="SSF53098">
    <property type="entry name" value="Ribonuclease H-like"/>
    <property type="match status" value="1"/>
</dbReference>
<evidence type="ECO:0000313" key="10">
    <source>
        <dbReference type="Proteomes" id="UP000639338"/>
    </source>
</evidence>
<dbReference type="Proteomes" id="UP000639338">
    <property type="component" value="Unassembled WGS sequence"/>
</dbReference>
<dbReference type="CDD" id="cd06145">
    <property type="entry name" value="REX1_like"/>
    <property type="match status" value="1"/>
</dbReference>
<dbReference type="InterPro" id="IPR012337">
    <property type="entry name" value="RNaseH-like_sf"/>
</dbReference>
<dbReference type="FunFam" id="3.30.420.10:FF:000021">
    <property type="entry name" value="RNA exonuclease 1 homolog"/>
    <property type="match status" value="1"/>
</dbReference>
<dbReference type="InterPro" id="IPR034922">
    <property type="entry name" value="REX1-like_exo"/>
</dbReference>
<dbReference type="PANTHER" id="PTHR12801">
    <property type="entry name" value="RNA EXONUCLEASE REXO1 / RECO3 FAMILY MEMBER-RELATED"/>
    <property type="match status" value="1"/>
</dbReference>
<feature type="domain" description="Exonuclease" evidence="8">
    <location>
        <begin position="966"/>
        <end position="1125"/>
    </location>
</feature>
<dbReference type="Gene3D" id="3.30.420.10">
    <property type="entry name" value="Ribonuclease H-like superfamily/Ribonuclease H"/>
    <property type="match status" value="1"/>
</dbReference>
<evidence type="ECO:0000256" key="1">
    <source>
        <dbReference type="ARBA" id="ARBA00004123"/>
    </source>
</evidence>
<dbReference type="GO" id="GO:0003676">
    <property type="term" value="F:nucleic acid binding"/>
    <property type="evidence" value="ECO:0007669"/>
    <property type="project" value="InterPro"/>
</dbReference>
<proteinExistence type="inferred from homology"/>
<comment type="subcellular location">
    <subcellularLocation>
        <location evidence="1">Nucleus</location>
    </subcellularLocation>
</comment>
<gene>
    <name evidence="9" type="ORF">HCN44_008182</name>
</gene>
<keyword evidence="3" id="KW-0540">Nuclease</keyword>
<feature type="region of interest" description="Disordered" evidence="7">
    <location>
        <begin position="37"/>
        <end position="58"/>
    </location>
</feature>
<feature type="compositionally biased region" description="Basic and acidic residues" evidence="7">
    <location>
        <begin position="437"/>
        <end position="489"/>
    </location>
</feature>
<dbReference type="InterPro" id="IPR031736">
    <property type="entry name" value="REXO1-like_dom"/>
</dbReference>
<comment type="caution">
    <text evidence="9">The sequence shown here is derived from an EMBL/GenBank/DDBJ whole genome shotgun (WGS) entry which is preliminary data.</text>
</comment>
<feature type="compositionally biased region" description="Low complexity" evidence="7">
    <location>
        <begin position="363"/>
        <end position="373"/>
    </location>
</feature>
<evidence type="ECO:0000256" key="5">
    <source>
        <dbReference type="ARBA" id="ARBA00022839"/>
    </source>
</evidence>
<organism evidence="9 10">
    <name type="scientific">Aphidius gifuensis</name>
    <name type="common">Parasitoid wasp</name>
    <dbReference type="NCBI Taxonomy" id="684658"/>
    <lineage>
        <taxon>Eukaryota</taxon>
        <taxon>Metazoa</taxon>
        <taxon>Ecdysozoa</taxon>
        <taxon>Arthropoda</taxon>
        <taxon>Hexapoda</taxon>
        <taxon>Insecta</taxon>
        <taxon>Pterygota</taxon>
        <taxon>Neoptera</taxon>
        <taxon>Endopterygota</taxon>
        <taxon>Hymenoptera</taxon>
        <taxon>Apocrita</taxon>
        <taxon>Ichneumonoidea</taxon>
        <taxon>Braconidae</taxon>
        <taxon>Aphidiinae</taxon>
        <taxon>Aphidius</taxon>
    </lineage>
</organism>
<dbReference type="InterPro" id="IPR036397">
    <property type="entry name" value="RNaseH_sf"/>
</dbReference>
<dbReference type="GO" id="GO:0005634">
    <property type="term" value="C:nucleus"/>
    <property type="evidence" value="ECO:0007669"/>
    <property type="project" value="UniProtKB-SubCell"/>
</dbReference>
<evidence type="ECO:0000256" key="3">
    <source>
        <dbReference type="ARBA" id="ARBA00022722"/>
    </source>
</evidence>
<feature type="region of interest" description="Disordered" evidence="7">
    <location>
        <begin position="322"/>
        <end position="511"/>
    </location>
</feature>
<dbReference type="InterPro" id="IPR047021">
    <property type="entry name" value="REXO1/3/4-like"/>
</dbReference>